<dbReference type="GO" id="GO:0015074">
    <property type="term" value="P:DNA integration"/>
    <property type="evidence" value="ECO:0007669"/>
    <property type="project" value="UniProtKB-KW"/>
</dbReference>
<proteinExistence type="predicted"/>
<dbReference type="HOGENOM" id="CLU_2221918_0_0_7"/>
<evidence type="ECO:0000256" key="1">
    <source>
        <dbReference type="ARBA" id="ARBA00022908"/>
    </source>
</evidence>
<dbReference type="GO" id="GO:0003677">
    <property type="term" value="F:DNA binding"/>
    <property type="evidence" value="ECO:0007669"/>
    <property type="project" value="UniProtKB-UniRule"/>
</dbReference>
<gene>
    <name evidence="5" type="ordered locus">Sfum_3990</name>
</gene>
<feature type="domain" description="Core-binding (CB)" evidence="4">
    <location>
        <begin position="13"/>
        <end position="98"/>
    </location>
</feature>
<reference evidence="5 6" key="1">
    <citation type="submission" date="2006-10" db="EMBL/GenBank/DDBJ databases">
        <title>Complete sequence of Syntrophobacter fumaroxidans MPOB.</title>
        <authorList>
            <consortium name="US DOE Joint Genome Institute"/>
            <person name="Copeland A."/>
            <person name="Lucas S."/>
            <person name="Lapidus A."/>
            <person name="Barry K."/>
            <person name="Detter J.C."/>
            <person name="Glavina del Rio T."/>
            <person name="Hammon N."/>
            <person name="Israni S."/>
            <person name="Pitluck S."/>
            <person name="Goltsman E.G."/>
            <person name="Martinez M."/>
            <person name="Schmutz J."/>
            <person name="Larimer F."/>
            <person name="Land M."/>
            <person name="Hauser L."/>
            <person name="Kyrpides N."/>
            <person name="Kim E."/>
            <person name="Boone D.R."/>
            <person name="Brockman F."/>
            <person name="Culley D."/>
            <person name="Ferry J."/>
            <person name="Gunsalus R."/>
            <person name="McInerney M.J."/>
            <person name="Morrison M."/>
            <person name="Plugge C."/>
            <person name="Rohlin L."/>
            <person name="Scholten J."/>
            <person name="Sieber J."/>
            <person name="Stams A.J.M."/>
            <person name="Worm P."/>
            <person name="Henstra A.M."/>
            <person name="Richardson P."/>
        </authorList>
    </citation>
    <scope>NUCLEOTIDE SEQUENCE [LARGE SCALE GENOMIC DNA]</scope>
    <source>
        <strain evidence="6">DSM 10017 / MPOB</strain>
    </source>
</reference>
<keyword evidence="1" id="KW-0229">DNA integration</keyword>
<dbReference type="SUPFAM" id="SSF47823">
    <property type="entry name" value="lambda integrase-like, N-terminal domain"/>
    <property type="match status" value="1"/>
</dbReference>
<evidence type="ECO:0000313" key="5">
    <source>
        <dbReference type="EMBL" id="ABK19657.1"/>
    </source>
</evidence>
<dbReference type="STRING" id="335543.Sfum_3990"/>
<evidence type="ECO:0000256" key="2">
    <source>
        <dbReference type="ARBA" id="ARBA00023125"/>
    </source>
</evidence>
<evidence type="ECO:0000313" key="6">
    <source>
        <dbReference type="Proteomes" id="UP000001784"/>
    </source>
</evidence>
<dbReference type="Pfam" id="PF02899">
    <property type="entry name" value="Phage_int_SAM_1"/>
    <property type="match status" value="1"/>
</dbReference>
<sequence>MEKLSAKLRERGLPGTEFAENCLSHLYHRNRRPNTLELNYTSIRLFLEFLKKERLTHLEGVSGKHLEAFVEHEQDRGMKPISINGRLDSVKAFLRHLIEMEIYGFG</sequence>
<protein>
    <recommendedName>
        <fullName evidence="4">Core-binding (CB) domain-containing protein</fullName>
    </recommendedName>
</protein>
<name>A0LQF5_SYNFM</name>
<keyword evidence="6" id="KW-1185">Reference proteome</keyword>
<dbReference type="RefSeq" id="WP_011700772.1">
    <property type="nucleotide sequence ID" value="NC_008554.1"/>
</dbReference>
<dbReference type="AlphaFoldDB" id="A0LQF5"/>
<dbReference type="KEGG" id="sfu:Sfum_3990"/>
<dbReference type="eggNOG" id="COG4974">
    <property type="taxonomic scope" value="Bacteria"/>
</dbReference>
<dbReference type="EMBL" id="CP000478">
    <property type="protein sequence ID" value="ABK19657.1"/>
    <property type="molecule type" value="Genomic_DNA"/>
</dbReference>
<dbReference type="InterPro" id="IPR044068">
    <property type="entry name" value="CB"/>
</dbReference>
<dbReference type="PROSITE" id="PS51900">
    <property type="entry name" value="CB"/>
    <property type="match status" value="1"/>
</dbReference>
<evidence type="ECO:0000259" key="4">
    <source>
        <dbReference type="PROSITE" id="PS51900"/>
    </source>
</evidence>
<accession>A0LQF5</accession>
<keyword evidence="2 3" id="KW-0238">DNA-binding</keyword>
<organism evidence="5 6">
    <name type="scientific">Syntrophobacter fumaroxidans (strain DSM 10017 / MPOB)</name>
    <dbReference type="NCBI Taxonomy" id="335543"/>
    <lineage>
        <taxon>Bacteria</taxon>
        <taxon>Pseudomonadati</taxon>
        <taxon>Thermodesulfobacteriota</taxon>
        <taxon>Syntrophobacteria</taxon>
        <taxon>Syntrophobacterales</taxon>
        <taxon>Syntrophobacteraceae</taxon>
        <taxon>Syntrophobacter</taxon>
    </lineage>
</organism>
<dbReference type="Gene3D" id="1.10.150.130">
    <property type="match status" value="1"/>
</dbReference>
<dbReference type="InterPro" id="IPR010998">
    <property type="entry name" value="Integrase_recombinase_N"/>
</dbReference>
<dbReference type="InterPro" id="IPR004107">
    <property type="entry name" value="Integrase_SAM-like_N"/>
</dbReference>
<dbReference type="Proteomes" id="UP000001784">
    <property type="component" value="Chromosome"/>
</dbReference>
<evidence type="ECO:0000256" key="3">
    <source>
        <dbReference type="PROSITE-ProRule" id="PRU01248"/>
    </source>
</evidence>
<dbReference type="InParanoid" id="A0LQF5"/>